<name>A0ABQ0KXS3_MYCCL</name>
<protein>
    <submittedName>
        <fullName evidence="1">Uncharacterized protein</fullName>
    </submittedName>
</protein>
<dbReference type="Proteomes" id="UP000815677">
    <property type="component" value="Unassembled WGS sequence"/>
</dbReference>
<proteinExistence type="predicted"/>
<keyword evidence="2" id="KW-1185">Reference proteome</keyword>
<evidence type="ECO:0000313" key="2">
    <source>
        <dbReference type="Proteomes" id="UP000815677"/>
    </source>
</evidence>
<accession>A0ABQ0KXS3</accession>
<dbReference type="EMBL" id="DF839208">
    <property type="protein sequence ID" value="GAT43608.1"/>
    <property type="molecule type" value="Genomic_DNA"/>
</dbReference>
<reference evidence="1" key="1">
    <citation type="submission" date="2014-09" db="EMBL/GenBank/DDBJ databases">
        <title>Genome sequence of the luminous mushroom Mycena chlorophos for searching fungal bioluminescence genes.</title>
        <authorList>
            <person name="Tanaka Y."/>
            <person name="Kasuga D."/>
            <person name="Oba Y."/>
            <person name="Hase S."/>
            <person name="Sato K."/>
            <person name="Oba Y."/>
            <person name="Sakakibara Y."/>
        </authorList>
    </citation>
    <scope>NUCLEOTIDE SEQUENCE</scope>
</reference>
<evidence type="ECO:0000313" key="1">
    <source>
        <dbReference type="EMBL" id="GAT43608.1"/>
    </source>
</evidence>
<organism evidence="1 2">
    <name type="scientific">Mycena chlorophos</name>
    <name type="common">Agaric fungus</name>
    <name type="synonym">Agaricus chlorophos</name>
    <dbReference type="NCBI Taxonomy" id="658473"/>
    <lineage>
        <taxon>Eukaryota</taxon>
        <taxon>Fungi</taxon>
        <taxon>Dikarya</taxon>
        <taxon>Basidiomycota</taxon>
        <taxon>Agaricomycotina</taxon>
        <taxon>Agaricomycetes</taxon>
        <taxon>Agaricomycetidae</taxon>
        <taxon>Agaricales</taxon>
        <taxon>Marasmiineae</taxon>
        <taxon>Mycenaceae</taxon>
        <taxon>Mycena</taxon>
    </lineage>
</organism>
<sequence length="121" mass="12862">MVAVAKDSAKGGSRAVPWTIPSSRIFLGCVVVGIKVWDLRSDHRGSRAGSFFPSASAALAAMRTTTIIELVNPTMASIRLAKLSNPSGNDYVECSIRPNLRVHATSSECIILETHLPSPGN</sequence>
<gene>
    <name evidence="1" type="ORF">MCHLO_01281</name>
</gene>